<feature type="transmembrane region" description="Helical" evidence="7">
    <location>
        <begin position="100"/>
        <end position="129"/>
    </location>
</feature>
<sequence length="194" mass="21242">MLEKIIDIWFSGGWVMIPLALLAVLIYSNGIQLLLFLSKGNIQLGHESEWMTWIYNPSQAKGRAGEIIRYTQENVTAAKHVRNRFEEVRQTMLHNIERRLIFLNTLVAAAPLMGLLGTVIGMLGTFAAISSGGGAETAAMVAAGISEALITTQTGLFVALPGIFLTLIIRRRKHAVEAALARIESLSLTKLQLD</sequence>
<feature type="transmembrane region" description="Helical" evidence="7">
    <location>
        <begin position="12"/>
        <end position="37"/>
    </location>
</feature>
<dbReference type="Proteomes" id="UP001225316">
    <property type="component" value="Unassembled WGS sequence"/>
</dbReference>
<gene>
    <name evidence="9" type="ORF">QEH52_09400</name>
</gene>
<evidence type="ECO:0000256" key="7">
    <source>
        <dbReference type="SAM" id="Phobius"/>
    </source>
</evidence>
<evidence type="ECO:0000313" key="9">
    <source>
        <dbReference type="EMBL" id="MDQ8207724.1"/>
    </source>
</evidence>
<keyword evidence="5 7" id="KW-0472">Membrane</keyword>
<reference evidence="9 10" key="1">
    <citation type="submission" date="2023-04" db="EMBL/GenBank/DDBJ databases">
        <title>A novel bacteria isolated from coastal sediment.</title>
        <authorList>
            <person name="Liu X.-J."/>
            <person name="Du Z.-J."/>
        </authorList>
    </citation>
    <scope>NUCLEOTIDE SEQUENCE [LARGE SCALE GENOMIC DNA]</scope>
    <source>
        <strain evidence="9 10">SDUM461003</strain>
    </source>
</reference>
<dbReference type="EMBL" id="JARXHW010000018">
    <property type="protein sequence ID" value="MDQ8207724.1"/>
    <property type="molecule type" value="Genomic_DNA"/>
</dbReference>
<comment type="similarity">
    <text evidence="6">Belongs to the exbB/tolQ family.</text>
</comment>
<dbReference type="PANTHER" id="PTHR30625">
    <property type="entry name" value="PROTEIN TOLQ"/>
    <property type="match status" value="1"/>
</dbReference>
<evidence type="ECO:0000256" key="5">
    <source>
        <dbReference type="ARBA" id="ARBA00023136"/>
    </source>
</evidence>
<keyword evidence="6" id="KW-0653">Protein transport</keyword>
<evidence type="ECO:0000256" key="1">
    <source>
        <dbReference type="ARBA" id="ARBA00004651"/>
    </source>
</evidence>
<keyword evidence="4 7" id="KW-1133">Transmembrane helix</keyword>
<evidence type="ECO:0000256" key="4">
    <source>
        <dbReference type="ARBA" id="ARBA00022989"/>
    </source>
</evidence>
<dbReference type="InterPro" id="IPR050790">
    <property type="entry name" value="ExbB/TolQ_transport"/>
</dbReference>
<dbReference type="RefSeq" id="WP_308949970.1">
    <property type="nucleotide sequence ID" value="NZ_JARXHW010000018.1"/>
</dbReference>
<name>A0ABU1AU82_9BACT</name>
<keyword evidence="3 7" id="KW-0812">Transmembrane</keyword>
<evidence type="ECO:0000256" key="2">
    <source>
        <dbReference type="ARBA" id="ARBA00022475"/>
    </source>
</evidence>
<evidence type="ECO:0000256" key="3">
    <source>
        <dbReference type="ARBA" id="ARBA00022692"/>
    </source>
</evidence>
<dbReference type="InterPro" id="IPR002898">
    <property type="entry name" value="MotA_ExbB_proton_chnl"/>
</dbReference>
<dbReference type="Pfam" id="PF01618">
    <property type="entry name" value="MotA_ExbB"/>
    <property type="match status" value="1"/>
</dbReference>
<keyword evidence="10" id="KW-1185">Reference proteome</keyword>
<comment type="subcellular location">
    <subcellularLocation>
        <location evidence="1">Cell membrane</location>
        <topology evidence="1">Multi-pass membrane protein</topology>
    </subcellularLocation>
    <subcellularLocation>
        <location evidence="6">Membrane</location>
        <topology evidence="6">Multi-pass membrane protein</topology>
    </subcellularLocation>
</comment>
<comment type="caution">
    <text evidence="9">The sequence shown here is derived from an EMBL/GenBank/DDBJ whole genome shotgun (WGS) entry which is preliminary data.</text>
</comment>
<feature type="transmembrane region" description="Helical" evidence="7">
    <location>
        <begin position="149"/>
        <end position="169"/>
    </location>
</feature>
<keyword evidence="6" id="KW-0813">Transport</keyword>
<organism evidence="9 10">
    <name type="scientific">Thalassobacterium maritimum</name>
    <dbReference type="NCBI Taxonomy" id="3041265"/>
    <lineage>
        <taxon>Bacteria</taxon>
        <taxon>Pseudomonadati</taxon>
        <taxon>Verrucomicrobiota</taxon>
        <taxon>Opitutia</taxon>
        <taxon>Puniceicoccales</taxon>
        <taxon>Coraliomargaritaceae</taxon>
        <taxon>Thalassobacterium</taxon>
    </lineage>
</organism>
<feature type="domain" description="MotA/TolQ/ExbB proton channel" evidence="8">
    <location>
        <begin position="74"/>
        <end position="176"/>
    </location>
</feature>
<keyword evidence="2" id="KW-1003">Cell membrane</keyword>
<dbReference type="PANTHER" id="PTHR30625:SF11">
    <property type="entry name" value="MOTA_TOLQ_EXBB PROTON CHANNEL DOMAIN-CONTAINING PROTEIN"/>
    <property type="match status" value="1"/>
</dbReference>
<proteinExistence type="inferred from homology"/>
<evidence type="ECO:0000256" key="6">
    <source>
        <dbReference type="RuleBase" id="RU004057"/>
    </source>
</evidence>
<evidence type="ECO:0000313" key="10">
    <source>
        <dbReference type="Proteomes" id="UP001225316"/>
    </source>
</evidence>
<evidence type="ECO:0000259" key="8">
    <source>
        <dbReference type="Pfam" id="PF01618"/>
    </source>
</evidence>
<accession>A0ABU1AU82</accession>
<protein>
    <submittedName>
        <fullName evidence="9">MotA/TolQ/ExbB proton channel family protein</fullName>
    </submittedName>
</protein>